<keyword evidence="1" id="KW-0812">Transmembrane</keyword>
<evidence type="ECO:0000256" key="1">
    <source>
        <dbReference type="SAM" id="Phobius"/>
    </source>
</evidence>
<comment type="caution">
    <text evidence="2">The sequence shown here is derived from an EMBL/GenBank/DDBJ whole genome shotgun (WGS) entry which is preliminary data.</text>
</comment>
<feature type="transmembrane region" description="Helical" evidence="1">
    <location>
        <begin position="12"/>
        <end position="34"/>
    </location>
</feature>
<dbReference type="AlphaFoldDB" id="A0A2U1FAV6"/>
<dbReference type="EMBL" id="QEKY01000009">
    <property type="protein sequence ID" value="PVZ09269.1"/>
    <property type="molecule type" value="Genomic_DNA"/>
</dbReference>
<proteinExistence type="predicted"/>
<keyword evidence="1" id="KW-0472">Membrane</keyword>
<keyword evidence="1" id="KW-1133">Transmembrane helix</keyword>
<keyword evidence="3" id="KW-1185">Reference proteome</keyword>
<sequence length="116" mass="13608">MPFLLPFLFVRLVWGIMIAVFACVIGWASHLYGVNQNLESYALRYRAIRMELGQSEPKITELDSLFSSEDSNDSIRRLRSRITNYELAIQRQAELQLQQQRINEEQEAILQNLMMK</sequence>
<evidence type="ECO:0000313" key="3">
    <source>
        <dbReference type="Proteomes" id="UP000245462"/>
    </source>
</evidence>
<accession>A0A2U1FAV6</accession>
<name>A0A2U1FAV6_9PORP</name>
<protein>
    <submittedName>
        <fullName evidence="2">Uncharacterized protein</fullName>
    </submittedName>
</protein>
<evidence type="ECO:0000313" key="2">
    <source>
        <dbReference type="EMBL" id="PVZ09269.1"/>
    </source>
</evidence>
<reference evidence="2 3" key="1">
    <citation type="submission" date="2018-04" db="EMBL/GenBank/DDBJ databases">
        <title>Genomic Encyclopedia of Type Strains, Phase IV (KMG-IV): sequencing the most valuable type-strain genomes for metagenomic binning, comparative biology and taxonomic classification.</title>
        <authorList>
            <person name="Goeker M."/>
        </authorList>
    </citation>
    <scope>NUCLEOTIDE SEQUENCE [LARGE SCALE GENOMIC DNA]</scope>
    <source>
        <strain evidence="2 3">DSM 28520</strain>
    </source>
</reference>
<gene>
    <name evidence="2" type="ORF">C7382_10910</name>
</gene>
<organism evidence="2 3">
    <name type="scientific">Porphyromonas loveana</name>
    <dbReference type="NCBI Taxonomy" id="1884669"/>
    <lineage>
        <taxon>Bacteria</taxon>
        <taxon>Pseudomonadati</taxon>
        <taxon>Bacteroidota</taxon>
        <taxon>Bacteroidia</taxon>
        <taxon>Bacteroidales</taxon>
        <taxon>Porphyromonadaceae</taxon>
        <taxon>Porphyromonas</taxon>
    </lineage>
</organism>
<dbReference type="Proteomes" id="UP000245462">
    <property type="component" value="Unassembled WGS sequence"/>
</dbReference>